<gene>
    <name evidence="2" type="ORF">LAESUDRAFT_714144</name>
</gene>
<dbReference type="GeneID" id="63824078"/>
<feature type="region of interest" description="Disordered" evidence="1">
    <location>
        <begin position="71"/>
        <end position="96"/>
    </location>
</feature>
<evidence type="ECO:0000313" key="2">
    <source>
        <dbReference type="EMBL" id="KZT06700.1"/>
    </source>
</evidence>
<feature type="compositionally biased region" description="Basic and acidic residues" evidence="1">
    <location>
        <begin position="36"/>
        <end position="46"/>
    </location>
</feature>
<feature type="region of interest" description="Disordered" evidence="1">
    <location>
        <begin position="1"/>
        <end position="46"/>
    </location>
</feature>
<evidence type="ECO:0000313" key="3">
    <source>
        <dbReference type="Proteomes" id="UP000076871"/>
    </source>
</evidence>
<dbReference type="InParanoid" id="A0A165EC22"/>
<reference evidence="2 3" key="1">
    <citation type="journal article" date="2016" name="Mol. Biol. Evol.">
        <title>Comparative Genomics of Early-Diverging Mushroom-Forming Fungi Provides Insights into the Origins of Lignocellulose Decay Capabilities.</title>
        <authorList>
            <person name="Nagy L.G."/>
            <person name="Riley R."/>
            <person name="Tritt A."/>
            <person name="Adam C."/>
            <person name="Daum C."/>
            <person name="Floudas D."/>
            <person name="Sun H."/>
            <person name="Yadav J.S."/>
            <person name="Pangilinan J."/>
            <person name="Larsson K.H."/>
            <person name="Matsuura K."/>
            <person name="Barry K."/>
            <person name="Labutti K."/>
            <person name="Kuo R."/>
            <person name="Ohm R.A."/>
            <person name="Bhattacharya S.S."/>
            <person name="Shirouzu T."/>
            <person name="Yoshinaga Y."/>
            <person name="Martin F.M."/>
            <person name="Grigoriev I.V."/>
            <person name="Hibbett D.S."/>
        </authorList>
    </citation>
    <scope>NUCLEOTIDE SEQUENCE [LARGE SCALE GENOMIC DNA]</scope>
    <source>
        <strain evidence="2 3">93-53</strain>
    </source>
</reference>
<sequence>MSIRADSNGDDDGIAMNGMTGQPGHTMEGLNTPGLSEKHPPMNKSCSDKAHVHEVTAKIVGAYSEIPSHAARAPSNVRSHDVKVDTKPSQVEESPASLGHIIEAKPTATLYTVEQHSTPFPLTPFIQPMSPSSSSEPSQHCLRRTGTIMLSFTDDIKEKVLVPSLSMYADYYMLSHGYTYHARVEVVVMFANSCNREDVVTHLHGADIPAKHLKFVYFLCKNCI</sequence>
<dbReference type="AlphaFoldDB" id="A0A165EC22"/>
<keyword evidence="3" id="KW-1185">Reference proteome</keyword>
<evidence type="ECO:0000256" key="1">
    <source>
        <dbReference type="SAM" id="MobiDB-lite"/>
    </source>
</evidence>
<dbReference type="Proteomes" id="UP000076871">
    <property type="component" value="Unassembled WGS sequence"/>
</dbReference>
<organism evidence="2 3">
    <name type="scientific">Laetiporus sulphureus 93-53</name>
    <dbReference type="NCBI Taxonomy" id="1314785"/>
    <lineage>
        <taxon>Eukaryota</taxon>
        <taxon>Fungi</taxon>
        <taxon>Dikarya</taxon>
        <taxon>Basidiomycota</taxon>
        <taxon>Agaricomycotina</taxon>
        <taxon>Agaricomycetes</taxon>
        <taxon>Polyporales</taxon>
        <taxon>Laetiporus</taxon>
    </lineage>
</organism>
<dbReference type="RefSeq" id="XP_040764440.1">
    <property type="nucleotide sequence ID" value="XM_040907049.1"/>
</dbReference>
<dbReference type="EMBL" id="KV427623">
    <property type="protein sequence ID" value="KZT06700.1"/>
    <property type="molecule type" value="Genomic_DNA"/>
</dbReference>
<name>A0A165EC22_9APHY</name>
<accession>A0A165EC22</accession>
<protein>
    <submittedName>
        <fullName evidence="2">Uncharacterized protein</fullName>
    </submittedName>
</protein>
<proteinExistence type="predicted"/>